<sequence>MGADHGGSTHPSARCAVSAPSVSVVVPYFENQRGLDRLLAALAQQDHPAEELEVVVADDGSAEAPAIPPVPFTCTVVRQEDRGFRAGAARNLGARTARGDVLVFLDGDMIPEPGFVSAMLTGLTRADDGHGALAVGARHHAALDGLNVPAVLRWVAGDDVPGARRLQDPVWLADGYARTADLADAGTEDFRLVISALLAMDRALFERCGGFDETLVGYGGEDWDLAYRCWQAGARFTHVPGAGAWHDGPDLAGRSATRAVKDAETLALARRIPLRSTRGSGVAFGQPWAVVQVHGHDDAAEAYLTAAHVLRDTDAGVWFVDRAEVPDALAQDPRIRVGAPPQNVLDRAVVLADVHAPLTLDVPLRRWCERGETHVPELLTVRSVRAVNRAESNPVDVDPDDPQVPVHAADTARRLEDRVGHDH</sequence>
<feature type="compositionally biased region" description="Basic and acidic residues" evidence="5">
    <location>
        <begin position="410"/>
        <end position="423"/>
    </location>
</feature>
<dbReference type="GO" id="GO:0016757">
    <property type="term" value="F:glycosyltransferase activity"/>
    <property type="evidence" value="ECO:0007669"/>
    <property type="project" value="UniProtKB-KW"/>
</dbReference>
<dbReference type="SUPFAM" id="SSF53448">
    <property type="entry name" value="Nucleotide-diphospho-sugar transferases"/>
    <property type="match status" value="1"/>
</dbReference>
<reference evidence="8 9" key="1">
    <citation type="submission" date="2019-11" db="EMBL/GenBank/DDBJ databases">
        <title>Draft genome sequence of Kocuria indica DP-K7, a methyl red degrading Actinobacterium.</title>
        <authorList>
            <person name="Kumaran S."/>
            <person name="Tischler D."/>
            <person name="Ngo A.C.R."/>
            <person name="Schultes F."/>
        </authorList>
    </citation>
    <scope>NUCLEOTIDE SEQUENCE [LARGE SCALE GENOMIC DNA]</scope>
    <source>
        <strain evidence="8 9">DP-K7</strain>
    </source>
</reference>
<evidence type="ECO:0000259" key="7">
    <source>
        <dbReference type="Pfam" id="PF02709"/>
    </source>
</evidence>
<dbReference type="Pfam" id="PF00535">
    <property type="entry name" value="Glycos_transf_2"/>
    <property type="match status" value="1"/>
</dbReference>
<proteinExistence type="inferred from homology"/>
<name>A0A6N9QXJ9_9MICC</name>
<organism evidence="8 9">
    <name type="scientific">Kocuria marina subsp. indica</name>
    <dbReference type="NCBI Taxonomy" id="1049583"/>
    <lineage>
        <taxon>Bacteria</taxon>
        <taxon>Bacillati</taxon>
        <taxon>Actinomycetota</taxon>
        <taxon>Actinomycetes</taxon>
        <taxon>Micrococcales</taxon>
        <taxon>Micrococcaceae</taxon>
        <taxon>Kocuria</taxon>
    </lineage>
</organism>
<comment type="similarity">
    <text evidence="2">Belongs to the glycosyltransferase 2 family.</text>
</comment>
<dbReference type="PANTHER" id="PTHR43179">
    <property type="entry name" value="RHAMNOSYLTRANSFERASE WBBL"/>
    <property type="match status" value="1"/>
</dbReference>
<evidence type="ECO:0000256" key="4">
    <source>
        <dbReference type="ARBA" id="ARBA00022679"/>
    </source>
</evidence>
<keyword evidence="4 8" id="KW-0808">Transferase</keyword>
<comment type="caution">
    <text evidence="8">The sequence shown here is derived from an EMBL/GenBank/DDBJ whole genome shotgun (WGS) entry which is preliminary data.</text>
</comment>
<dbReference type="InterPro" id="IPR001173">
    <property type="entry name" value="Glyco_trans_2-like"/>
</dbReference>
<feature type="domain" description="Glycosyltransferase 2-like" evidence="6">
    <location>
        <begin position="23"/>
        <end position="125"/>
    </location>
</feature>
<dbReference type="InterPro" id="IPR029044">
    <property type="entry name" value="Nucleotide-diphossugar_trans"/>
</dbReference>
<comment type="pathway">
    <text evidence="1">Cell wall biogenesis; cell wall polysaccharide biosynthesis.</text>
</comment>
<dbReference type="Pfam" id="PF02709">
    <property type="entry name" value="Glyco_transf_7C"/>
    <property type="match status" value="1"/>
</dbReference>
<keyword evidence="3" id="KW-0328">Glycosyltransferase</keyword>
<dbReference type="PANTHER" id="PTHR43179:SF12">
    <property type="entry name" value="GALACTOFURANOSYLTRANSFERASE GLFT2"/>
    <property type="match status" value="1"/>
</dbReference>
<evidence type="ECO:0000259" key="6">
    <source>
        <dbReference type="Pfam" id="PF00535"/>
    </source>
</evidence>
<evidence type="ECO:0000313" key="9">
    <source>
        <dbReference type="Proteomes" id="UP000471026"/>
    </source>
</evidence>
<feature type="region of interest" description="Disordered" evidence="5">
    <location>
        <begin position="390"/>
        <end position="423"/>
    </location>
</feature>
<accession>A0A6N9QXJ9</accession>
<dbReference type="Proteomes" id="UP000471026">
    <property type="component" value="Unassembled WGS sequence"/>
</dbReference>
<dbReference type="InterPro" id="IPR027791">
    <property type="entry name" value="Galactosyl_T_C"/>
</dbReference>
<gene>
    <name evidence="8" type="ORF">GKZ75_05725</name>
</gene>
<evidence type="ECO:0000313" key="8">
    <source>
        <dbReference type="EMBL" id="NDO77743.1"/>
    </source>
</evidence>
<evidence type="ECO:0000256" key="1">
    <source>
        <dbReference type="ARBA" id="ARBA00004776"/>
    </source>
</evidence>
<evidence type="ECO:0000256" key="2">
    <source>
        <dbReference type="ARBA" id="ARBA00006739"/>
    </source>
</evidence>
<dbReference type="EMBL" id="WMHZ01000006">
    <property type="protein sequence ID" value="NDO77743.1"/>
    <property type="molecule type" value="Genomic_DNA"/>
</dbReference>
<evidence type="ECO:0000256" key="5">
    <source>
        <dbReference type="SAM" id="MobiDB-lite"/>
    </source>
</evidence>
<dbReference type="Gene3D" id="3.90.550.10">
    <property type="entry name" value="Spore Coat Polysaccharide Biosynthesis Protein SpsA, Chain A"/>
    <property type="match status" value="1"/>
</dbReference>
<feature type="domain" description="Galactosyltransferase C-terminal" evidence="7">
    <location>
        <begin position="195"/>
        <end position="241"/>
    </location>
</feature>
<protein>
    <submittedName>
        <fullName evidence="8">Glycosyltransferase</fullName>
    </submittedName>
</protein>
<evidence type="ECO:0000256" key="3">
    <source>
        <dbReference type="ARBA" id="ARBA00022676"/>
    </source>
</evidence>
<dbReference type="AlphaFoldDB" id="A0A6N9QXJ9"/>